<dbReference type="InterPro" id="IPR046291">
    <property type="entry name" value="DUF6328"/>
</dbReference>
<feature type="transmembrane region" description="Helical" evidence="2">
    <location>
        <begin position="70"/>
        <end position="91"/>
    </location>
</feature>
<dbReference type="Proteomes" id="UP000297472">
    <property type="component" value="Unassembled WGS sequence"/>
</dbReference>
<keyword evidence="2" id="KW-0812">Transmembrane</keyword>
<dbReference type="RefSeq" id="WP_134425835.1">
    <property type="nucleotide sequence ID" value="NZ_SOHA01000042.1"/>
</dbReference>
<dbReference type="EMBL" id="SOHA01000042">
    <property type="protein sequence ID" value="TFD26360.1"/>
    <property type="molecule type" value="Genomic_DNA"/>
</dbReference>
<keyword evidence="4" id="KW-1185">Reference proteome</keyword>
<feature type="compositionally biased region" description="Polar residues" evidence="1">
    <location>
        <begin position="1"/>
        <end position="10"/>
    </location>
</feature>
<sequence length="166" mass="17729">MSVPDPSSSPAEEPIGGLRRGETDAQRLDRNWLSLLQELRVTQTGTQIVGGFLLALAFQPRFTELDGYQLTVYLILVATAAVTTVLALGPVSLHRVLFGKHAMKQIVRVADVLVRATLVGVAVILSGTALLVFDVVLGRAAGQTAGAAVLLIIVVVWLILPRLAKR</sequence>
<keyword evidence="2" id="KW-1133">Transmembrane helix</keyword>
<feature type="region of interest" description="Disordered" evidence="1">
    <location>
        <begin position="1"/>
        <end position="20"/>
    </location>
</feature>
<accession>A0A4Y8JV99</accession>
<name>A0A4Y8JV99_9MICO</name>
<dbReference type="Pfam" id="PF19853">
    <property type="entry name" value="DUF6328"/>
    <property type="match status" value="1"/>
</dbReference>
<reference evidence="3 4" key="1">
    <citation type="submission" date="2019-03" db="EMBL/GenBank/DDBJ databases">
        <title>Genomics of glacier-inhabiting Cryobacterium strains.</title>
        <authorList>
            <person name="Liu Q."/>
            <person name="Xin Y.-H."/>
        </authorList>
    </citation>
    <scope>NUCLEOTIDE SEQUENCE [LARGE SCALE GENOMIC DNA]</scope>
    <source>
        <strain evidence="3 4">TMT1-51</strain>
    </source>
</reference>
<gene>
    <name evidence="3" type="ORF">E3T49_15585</name>
</gene>
<evidence type="ECO:0000256" key="2">
    <source>
        <dbReference type="SAM" id="Phobius"/>
    </source>
</evidence>
<dbReference type="AlphaFoldDB" id="A0A4Y8JV99"/>
<evidence type="ECO:0000313" key="4">
    <source>
        <dbReference type="Proteomes" id="UP000297472"/>
    </source>
</evidence>
<keyword evidence="2" id="KW-0472">Membrane</keyword>
<organism evidence="3 4">
    <name type="scientific">Cryobacterium cryoconiti</name>
    <dbReference type="NCBI Taxonomy" id="1259239"/>
    <lineage>
        <taxon>Bacteria</taxon>
        <taxon>Bacillati</taxon>
        <taxon>Actinomycetota</taxon>
        <taxon>Actinomycetes</taxon>
        <taxon>Micrococcales</taxon>
        <taxon>Microbacteriaceae</taxon>
        <taxon>Cryobacterium</taxon>
    </lineage>
</organism>
<feature type="transmembrane region" description="Helical" evidence="2">
    <location>
        <begin position="145"/>
        <end position="164"/>
    </location>
</feature>
<proteinExistence type="predicted"/>
<dbReference type="OrthoDB" id="3625784at2"/>
<feature type="transmembrane region" description="Helical" evidence="2">
    <location>
        <begin position="112"/>
        <end position="133"/>
    </location>
</feature>
<protein>
    <submittedName>
        <fullName evidence="3">Sodium:proton antiporter</fullName>
    </submittedName>
</protein>
<evidence type="ECO:0000256" key="1">
    <source>
        <dbReference type="SAM" id="MobiDB-lite"/>
    </source>
</evidence>
<comment type="caution">
    <text evidence="3">The sequence shown here is derived from an EMBL/GenBank/DDBJ whole genome shotgun (WGS) entry which is preliminary data.</text>
</comment>
<evidence type="ECO:0000313" key="3">
    <source>
        <dbReference type="EMBL" id="TFD26360.1"/>
    </source>
</evidence>